<accession>A0A4Z0JAR7</accession>
<dbReference type="RefSeq" id="WP_135367294.1">
    <property type="nucleotide sequence ID" value="NZ_RKLX01000003.1"/>
</dbReference>
<evidence type="ECO:0008006" key="3">
    <source>
        <dbReference type="Google" id="ProtNLM"/>
    </source>
</evidence>
<comment type="caution">
    <text evidence="1">The sequence shown here is derived from an EMBL/GenBank/DDBJ whole genome shotgun (WGS) entry which is preliminary data.</text>
</comment>
<dbReference type="EMBL" id="RKLX01000003">
    <property type="protein sequence ID" value="TGD19791.1"/>
    <property type="molecule type" value="Genomic_DNA"/>
</dbReference>
<gene>
    <name evidence="1" type="ORF">EGT51_02855</name>
</gene>
<dbReference type="OrthoDB" id="2200281at2"/>
<evidence type="ECO:0000313" key="2">
    <source>
        <dbReference type="Proteomes" id="UP000297348"/>
    </source>
</evidence>
<evidence type="ECO:0000313" key="1">
    <source>
        <dbReference type="EMBL" id="TGD19791.1"/>
    </source>
</evidence>
<sequence length="86" mass="10066">MDVDTQALQGVYKKLNELLGTEEMLKFYQEFRGTQLNLPMKLYGRDGTVAAIKKKYPQMTEKALADQYGYSQRWVKRVISEAEKQR</sequence>
<organism evidence="1 2">
    <name type="scientific">Levilactobacillus suantsaiihabitans</name>
    <dbReference type="NCBI Taxonomy" id="2487722"/>
    <lineage>
        <taxon>Bacteria</taxon>
        <taxon>Bacillati</taxon>
        <taxon>Bacillota</taxon>
        <taxon>Bacilli</taxon>
        <taxon>Lactobacillales</taxon>
        <taxon>Lactobacillaceae</taxon>
        <taxon>Levilactobacillus</taxon>
    </lineage>
</organism>
<keyword evidence="2" id="KW-1185">Reference proteome</keyword>
<dbReference type="InterPro" id="IPR009057">
    <property type="entry name" value="Homeodomain-like_sf"/>
</dbReference>
<dbReference type="SUPFAM" id="SSF46689">
    <property type="entry name" value="Homeodomain-like"/>
    <property type="match status" value="1"/>
</dbReference>
<reference evidence="1 2" key="1">
    <citation type="submission" date="2018-10" db="EMBL/GenBank/DDBJ databases">
        <title>Lactobacillus sp. R7 and Lactobacillus sp. R19 isolated from fermented mustard green product of Taiwan.</title>
        <authorList>
            <person name="Lin S.-T."/>
        </authorList>
    </citation>
    <scope>NUCLEOTIDE SEQUENCE [LARGE SCALE GENOMIC DNA]</scope>
    <source>
        <strain evidence="1 2">BCRC 81129</strain>
    </source>
</reference>
<dbReference type="AlphaFoldDB" id="A0A4Z0JAR7"/>
<proteinExistence type="predicted"/>
<dbReference type="Proteomes" id="UP000297348">
    <property type="component" value="Unassembled WGS sequence"/>
</dbReference>
<name>A0A4Z0JAR7_9LACO</name>
<protein>
    <recommendedName>
        <fullName evidence="3">Mor transcription activator domain-containing protein</fullName>
    </recommendedName>
</protein>